<dbReference type="Proteomes" id="UP000308230">
    <property type="component" value="Unassembled WGS sequence"/>
</dbReference>
<proteinExistence type="inferred from homology"/>
<keyword evidence="5" id="KW-1185">Reference proteome</keyword>
<protein>
    <submittedName>
        <fullName evidence="4">Flagellar hook assembly protein FlgD</fullName>
    </submittedName>
</protein>
<dbReference type="RefSeq" id="WP_138127336.1">
    <property type="nucleotide sequence ID" value="NZ_SWLG01000009.1"/>
</dbReference>
<keyword evidence="4" id="KW-0969">Cilium</keyword>
<name>A0A5R9F2U5_9BACL</name>
<evidence type="ECO:0000313" key="4">
    <source>
        <dbReference type="EMBL" id="TLS36636.1"/>
    </source>
</evidence>
<keyword evidence="4" id="KW-0966">Cell projection</keyword>
<comment type="similarity">
    <text evidence="1">Belongs to the FlgD family.</text>
</comment>
<keyword evidence="2" id="KW-1005">Bacterial flagellum biogenesis</keyword>
<feature type="region of interest" description="Disordered" evidence="3">
    <location>
        <begin position="1"/>
        <end position="24"/>
    </location>
</feature>
<dbReference type="OrthoDB" id="280334at2"/>
<keyword evidence="4" id="KW-0282">Flagellum</keyword>
<comment type="caution">
    <text evidence="4">The sequence shown here is derived from an EMBL/GenBank/DDBJ whole genome shotgun (WGS) entry which is preliminary data.</text>
</comment>
<organism evidence="4 5">
    <name type="scientific">Exobacillus caeni</name>
    <dbReference type="NCBI Taxonomy" id="2574798"/>
    <lineage>
        <taxon>Bacteria</taxon>
        <taxon>Bacillati</taxon>
        <taxon>Bacillota</taxon>
        <taxon>Bacilli</taxon>
        <taxon>Bacillales</taxon>
        <taxon>Guptibacillaceae</taxon>
        <taxon>Exobacillus</taxon>
    </lineage>
</organism>
<gene>
    <name evidence="4" type="primary">flgD</name>
    <name evidence="4" type="ORF">FCL54_14030</name>
</gene>
<sequence length="154" mass="17137">MNTTSASMNITTNPGQKQQSFQEKNTLGKEQFLQILVAQLSNQDPLQPMQDREFISQMAQFSGLEQMTNLNGTMNRFIDHQMQSSISENSHLIGKQIQWEDEGESKTGIVAAVLLKEGNVLAELQSGEQVEVGNITKVESKEIIEQAANENEPV</sequence>
<dbReference type="EMBL" id="SWLG01000009">
    <property type="protein sequence ID" value="TLS36636.1"/>
    <property type="molecule type" value="Genomic_DNA"/>
</dbReference>
<evidence type="ECO:0000256" key="3">
    <source>
        <dbReference type="SAM" id="MobiDB-lite"/>
    </source>
</evidence>
<reference evidence="4 5" key="1">
    <citation type="submission" date="2019-04" db="EMBL/GenBank/DDBJ databases">
        <title>Bacillus caeni sp. nov., a bacterium isolated from mangrove sediment.</title>
        <authorList>
            <person name="Huang H."/>
            <person name="Mo K."/>
            <person name="Hu Y."/>
        </authorList>
    </citation>
    <scope>NUCLEOTIDE SEQUENCE [LARGE SCALE GENOMIC DNA]</scope>
    <source>
        <strain evidence="4 5">HB172195</strain>
    </source>
</reference>
<evidence type="ECO:0000256" key="1">
    <source>
        <dbReference type="ARBA" id="ARBA00010577"/>
    </source>
</evidence>
<evidence type="ECO:0000256" key="2">
    <source>
        <dbReference type="ARBA" id="ARBA00022795"/>
    </source>
</evidence>
<evidence type="ECO:0000313" key="5">
    <source>
        <dbReference type="Proteomes" id="UP000308230"/>
    </source>
</evidence>
<dbReference type="AlphaFoldDB" id="A0A5R9F2U5"/>
<dbReference type="GO" id="GO:0044781">
    <property type="term" value="P:bacterial-type flagellum organization"/>
    <property type="evidence" value="ECO:0007669"/>
    <property type="project" value="UniProtKB-KW"/>
</dbReference>
<dbReference type="NCBIfam" id="NF007197">
    <property type="entry name" value="PRK09618.1"/>
    <property type="match status" value="1"/>
</dbReference>
<dbReference type="Pfam" id="PF03963">
    <property type="entry name" value="FlgD"/>
    <property type="match status" value="1"/>
</dbReference>
<dbReference type="InterPro" id="IPR005648">
    <property type="entry name" value="FlgD"/>
</dbReference>
<accession>A0A5R9F2U5</accession>